<name>A0A438IRX1_VITVI</name>
<dbReference type="Pfam" id="PF14111">
    <property type="entry name" value="DUF4283"/>
    <property type="match status" value="1"/>
</dbReference>
<comment type="caution">
    <text evidence="2">The sequence shown here is derived from an EMBL/GenBank/DDBJ whole genome shotgun (WGS) entry which is preliminary data.</text>
</comment>
<accession>A0A438IRX1</accession>
<dbReference type="PANTHER" id="PTHR34427">
    <property type="entry name" value="DUF4283 DOMAIN PROTEIN"/>
    <property type="match status" value="1"/>
</dbReference>
<feature type="domain" description="DUF4283" evidence="1">
    <location>
        <begin position="5"/>
        <end position="81"/>
    </location>
</feature>
<protein>
    <recommendedName>
        <fullName evidence="1">DUF4283 domain-containing protein</fullName>
    </recommendedName>
</protein>
<gene>
    <name evidence="2" type="ORF">CK203_038472</name>
</gene>
<evidence type="ECO:0000313" key="2">
    <source>
        <dbReference type="EMBL" id="RVW99444.1"/>
    </source>
</evidence>
<evidence type="ECO:0000313" key="3">
    <source>
        <dbReference type="Proteomes" id="UP000288805"/>
    </source>
</evidence>
<evidence type="ECO:0000259" key="1">
    <source>
        <dbReference type="Pfam" id="PF14111"/>
    </source>
</evidence>
<organism evidence="2 3">
    <name type="scientific">Vitis vinifera</name>
    <name type="common">Grape</name>
    <dbReference type="NCBI Taxonomy" id="29760"/>
    <lineage>
        <taxon>Eukaryota</taxon>
        <taxon>Viridiplantae</taxon>
        <taxon>Streptophyta</taxon>
        <taxon>Embryophyta</taxon>
        <taxon>Tracheophyta</taxon>
        <taxon>Spermatophyta</taxon>
        <taxon>Magnoliopsida</taxon>
        <taxon>eudicotyledons</taxon>
        <taxon>Gunneridae</taxon>
        <taxon>Pentapetalae</taxon>
        <taxon>rosids</taxon>
        <taxon>Vitales</taxon>
        <taxon>Vitaceae</taxon>
        <taxon>Viteae</taxon>
        <taxon>Vitis</taxon>
    </lineage>
</organism>
<dbReference type="Proteomes" id="UP000288805">
    <property type="component" value="Unassembled WGS sequence"/>
</dbReference>
<dbReference type="PANTHER" id="PTHR34427:SF5">
    <property type="entry name" value="DUF4283 DOMAIN-CONTAINING PROTEIN"/>
    <property type="match status" value="1"/>
</dbReference>
<dbReference type="AlphaFoldDB" id="A0A438IRX1"/>
<proteinExistence type="predicted"/>
<dbReference type="EMBL" id="QGNW01000087">
    <property type="protein sequence ID" value="RVW99444.1"/>
    <property type="molecule type" value="Genomic_DNA"/>
</dbReference>
<sequence length="144" mass="16016">MQSPMLGCFVDEALDLGTLSLWVSNNWSLAGNPRLKQLGGALILFVFDNAKDVEGVWNLGCCTVDGKSLKFDWWSPEAGCLEEWAPVKGAWVRYFGLLLQLWGMEFFKRVGALAEVCGCGCRDNGETTFPVGQNFRSLQWEEVA</sequence>
<dbReference type="InterPro" id="IPR025558">
    <property type="entry name" value="DUF4283"/>
</dbReference>
<reference evidence="2 3" key="1">
    <citation type="journal article" date="2018" name="PLoS Genet.">
        <title>Population sequencing reveals clonal diversity and ancestral inbreeding in the grapevine cultivar Chardonnay.</title>
        <authorList>
            <person name="Roach M.J."/>
            <person name="Johnson D.L."/>
            <person name="Bohlmann J."/>
            <person name="van Vuuren H.J."/>
            <person name="Jones S.J."/>
            <person name="Pretorius I.S."/>
            <person name="Schmidt S.A."/>
            <person name="Borneman A.R."/>
        </authorList>
    </citation>
    <scope>NUCLEOTIDE SEQUENCE [LARGE SCALE GENOMIC DNA]</scope>
    <source>
        <strain evidence="3">cv. Chardonnay</strain>
        <tissue evidence="2">Leaf</tissue>
    </source>
</reference>